<dbReference type="Proteomes" id="UP000266841">
    <property type="component" value="Unassembled WGS sequence"/>
</dbReference>
<keyword evidence="3" id="KW-1185">Reference proteome</keyword>
<feature type="compositionally biased region" description="Basic and acidic residues" evidence="1">
    <location>
        <begin position="1"/>
        <end position="15"/>
    </location>
</feature>
<dbReference type="EMBL" id="AGNL01002867">
    <property type="protein sequence ID" value="EJK75557.1"/>
    <property type="molecule type" value="Genomic_DNA"/>
</dbReference>
<sequence length="498" mass="54567">MIKKVHPYEQADIEGRSPLSPPPPRDVDENHRSGIATRPPTPRDVDKNRRRGTTAAVGAACWPTPPPVPLRRGPLAAATAAFAGFVEPGDVSDRDAVLLTCTHFPHLFYLERRSIMSRPLRLRTLSKAGQESKDNEEEYNAWRKGGSRASDCKKTSAGAKQKENNPAGVTAAASLLSASDTAGILARYAGTLLRASTPCALGSPEPVSLASRPLLLPQPAAGPVRFPAKWMKILNAKSGKVPPPQPQKASSDKALVLGKPTRRPKWTQLSSAAGSRAQGHATRFNHAESGNESTAELYAKSVQEASNKITNFGPFSLDTTSKCSKISFPGKGKSAYELTIKCPYGCLFKVLSFKLRYCLEKHPRVCPGVDKELHDLKAALEQDDWTYRGVSAVMKVVSNQEKYAAFNGDVHKICSVFSNASEMPDSLSRLKSDERFGGRGMVIYGLVRGVLGLSNPSRGRSVPHWSWYMPKYHKIWTNFGFDDPFQKEKSAKRQKTRR</sequence>
<reference evidence="2 3" key="1">
    <citation type="journal article" date="2012" name="Genome Biol.">
        <title>Genome and low-iron response of an oceanic diatom adapted to chronic iron limitation.</title>
        <authorList>
            <person name="Lommer M."/>
            <person name="Specht M."/>
            <person name="Roy A.S."/>
            <person name="Kraemer L."/>
            <person name="Andreson R."/>
            <person name="Gutowska M.A."/>
            <person name="Wolf J."/>
            <person name="Bergner S.V."/>
            <person name="Schilhabel M.B."/>
            <person name="Klostermeier U.C."/>
            <person name="Beiko R.G."/>
            <person name="Rosenstiel P."/>
            <person name="Hippler M."/>
            <person name="Laroche J."/>
        </authorList>
    </citation>
    <scope>NUCLEOTIDE SEQUENCE [LARGE SCALE GENOMIC DNA]</scope>
    <source>
        <strain evidence="2 3">CCMP1005</strain>
    </source>
</reference>
<evidence type="ECO:0000313" key="2">
    <source>
        <dbReference type="EMBL" id="EJK75557.1"/>
    </source>
</evidence>
<gene>
    <name evidence="2" type="ORF">THAOC_02715</name>
</gene>
<protein>
    <submittedName>
        <fullName evidence="2">Uncharacterized protein</fullName>
    </submittedName>
</protein>
<evidence type="ECO:0000256" key="1">
    <source>
        <dbReference type="SAM" id="MobiDB-lite"/>
    </source>
</evidence>
<feature type="region of interest" description="Disordered" evidence="1">
    <location>
        <begin position="270"/>
        <end position="291"/>
    </location>
</feature>
<evidence type="ECO:0000313" key="3">
    <source>
        <dbReference type="Proteomes" id="UP000266841"/>
    </source>
</evidence>
<comment type="caution">
    <text evidence="2">The sequence shown here is derived from an EMBL/GenBank/DDBJ whole genome shotgun (WGS) entry which is preliminary data.</text>
</comment>
<organism evidence="2 3">
    <name type="scientific">Thalassiosira oceanica</name>
    <name type="common">Marine diatom</name>
    <dbReference type="NCBI Taxonomy" id="159749"/>
    <lineage>
        <taxon>Eukaryota</taxon>
        <taxon>Sar</taxon>
        <taxon>Stramenopiles</taxon>
        <taxon>Ochrophyta</taxon>
        <taxon>Bacillariophyta</taxon>
        <taxon>Coscinodiscophyceae</taxon>
        <taxon>Thalassiosirophycidae</taxon>
        <taxon>Thalassiosirales</taxon>
        <taxon>Thalassiosiraceae</taxon>
        <taxon>Thalassiosira</taxon>
    </lineage>
</organism>
<dbReference type="AlphaFoldDB" id="K0TQ75"/>
<feature type="region of interest" description="Disordered" evidence="1">
    <location>
        <begin position="128"/>
        <end position="166"/>
    </location>
</feature>
<proteinExistence type="predicted"/>
<feature type="region of interest" description="Disordered" evidence="1">
    <location>
        <begin position="1"/>
        <end position="60"/>
    </location>
</feature>
<name>K0TQ75_THAOC</name>
<accession>K0TQ75</accession>